<organism evidence="9">
    <name type="scientific">Hubei lepidoptera virus 2</name>
    <dbReference type="NCBI Taxonomy" id="1922904"/>
    <lineage>
        <taxon>Viruses</taxon>
        <taxon>Riboviria</taxon>
        <taxon>Orthornavirae</taxon>
        <taxon>Negarnaviricota</taxon>
        <taxon>Haploviricotina</taxon>
        <taxon>Monjiviricetes</taxon>
        <taxon>Mononegavirales</taxon>
        <taxon>Rhabdoviridae</taxon>
        <taxon>Alpharhabdovirinae</taxon>
        <taxon>Alphapaprhavirus</taxon>
        <taxon>Alphapaprhavirus hubei</taxon>
    </lineage>
</organism>
<dbReference type="InterPro" id="IPR001903">
    <property type="entry name" value="Rhabdo_glycop_FD"/>
</dbReference>
<dbReference type="Pfam" id="PF00974">
    <property type="entry name" value="Rhabdo_glycop_FD"/>
    <property type="match status" value="1"/>
</dbReference>
<protein>
    <submittedName>
        <fullName evidence="9">Putative glycoprotein 2</fullName>
    </submittedName>
</protein>
<dbReference type="GO" id="GO:0016020">
    <property type="term" value="C:membrane"/>
    <property type="evidence" value="ECO:0007669"/>
    <property type="project" value="UniProtKB-SubCell"/>
</dbReference>
<keyword evidence="6" id="KW-0325">Glycoprotein</keyword>
<evidence type="ECO:0000256" key="4">
    <source>
        <dbReference type="ARBA" id="ARBA00022989"/>
    </source>
</evidence>
<dbReference type="RefSeq" id="YP_009336836.1">
    <property type="nucleotide sequence ID" value="NC_032907.1"/>
</dbReference>
<reference evidence="9" key="1">
    <citation type="journal article" date="2016" name="Nature">
        <title>Redefining the invertebrate RNA virosphere.</title>
        <authorList>
            <person name="Shi M."/>
            <person name="Lin X.D."/>
            <person name="Tian J.H."/>
            <person name="Chen L.J."/>
            <person name="Chen X."/>
            <person name="Li C.X."/>
            <person name="Qin X.C."/>
            <person name="Li J."/>
            <person name="Cao J.P."/>
            <person name="Eden J.S."/>
            <person name="Buchmann J."/>
            <person name="Wang W."/>
            <person name="Xu J."/>
            <person name="Holmes E.C."/>
            <person name="Zhang Y.Z."/>
        </authorList>
    </citation>
    <scope>NUCLEOTIDE SEQUENCE [LARGE SCALE GENOMIC DNA]</scope>
    <source>
        <strain evidence="9">LCM101902</strain>
    </source>
</reference>
<evidence type="ECO:0000256" key="7">
    <source>
        <dbReference type="SAM" id="Phobius"/>
    </source>
</evidence>
<comment type="subcellular location">
    <subcellularLocation>
        <location evidence="1">Membrane</location>
        <topology evidence="1">Single-pass type I membrane protein</topology>
    </subcellularLocation>
</comment>
<evidence type="ECO:0000256" key="5">
    <source>
        <dbReference type="ARBA" id="ARBA00023136"/>
    </source>
</evidence>
<proteinExistence type="predicted"/>
<keyword evidence="10" id="KW-1185">Reference proteome</keyword>
<dbReference type="GeneID" id="30854201"/>
<dbReference type="OrthoDB" id="21147at10239"/>
<feature type="domain" description="Spike glycoprotein fusion" evidence="8">
    <location>
        <begin position="91"/>
        <end position="187"/>
    </location>
</feature>
<evidence type="ECO:0000256" key="1">
    <source>
        <dbReference type="ARBA" id="ARBA00004479"/>
    </source>
</evidence>
<evidence type="ECO:0000259" key="8">
    <source>
        <dbReference type="Pfam" id="PF00974"/>
    </source>
</evidence>
<dbReference type="Proteomes" id="UP000204674">
    <property type="component" value="Segment"/>
</dbReference>
<evidence type="ECO:0000313" key="10">
    <source>
        <dbReference type="Proteomes" id="UP000204674"/>
    </source>
</evidence>
<name>A0A1L3KMU4_9RHAB</name>
<evidence type="ECO:0000313" key="9">
    <source>
        <dbReference type="EMBL" id="APG78683.1"/>
    </source>
</evidence>
<evidence type="ECO:0000256" key="2">
    <source>
        <dbReference type="ARBA" id="ARBA00022692"/>
    </source>
</evidence>
<dbReference type="SUPFAM" id="SSF161008">
    <property type="entry name" value="Viral glycoprotein ectodomain-like"/>
    <property type="match status" value="1"/>
</dbReference>
<dbReference type="GO" id="GO:0019031">
    <property type="term" value="C:viral envelope"/>
    <property type="evidence" value="ECO:0007669"/>
    <property type="project" value="InterPro"/>
</dbReference>
<accession>A0A1L3KMU4</accession>
<keyword evidence="2 7" id="KW-0812">Transmembrane</keyword>
<keyword evidence="4 7" id="KW-1133">Transmembrane helix</keyword>
<dbReference type="EMBL" id="KX884415">
    <property type="protein sequence ID" value="APG78683.1"/>
    <property type="molecule type" value="Genomic_RNA"/>
</dbReference>
<feature type="transmembrane region" description="Helical" evidence="7">
    <location>
        <begin position="477"/>
        <end position="500"/>
    </location>
</feature>
<keyword evidence="5 7" id="KW-0472">Membrane</keyword>
<evidence type="ECO:0000256" key="3">
    <source>
        <dbReference type="ARBA" id="ARBA00022729"/>
    </source>
</evidence>
<evidence type="ECO:0000256" key="6">
    <source>
        <dbReference type="ARBA" id="ARBA00023180"/>
    </source>
</evidence>
<keyword evidence="3" id="KW-0732">Signal</keyword>
<sequence>MKKTNRSTILFNMLFNKMLFQIFLFLVNLHVAISTSQKLKDYQLIPIKEIGSRRTILPADLSCSTKSNNDHFGITSFQTQIPLHESPTRVGTFCRVFNTNLTCSFGAFTYTFKTSSSAVSSSRQECQEIVSRFTHGHHSGFLEVTPNCAVFSFATKTTRHYLVTKEILPFSPELSGVKSSLFHQNVCQDKYCLSSDGLTHWFLDSHESPGCTGTVLGFGELRRTISESGVGYTIGSSLIADTPLKELCIGSRYCGKYFVLNSDFQAFLLDDQSLEIQDLLLTKLVKCPANSKVSPIPTRSFRSRQTFSDKIKIHSNLCQDRLNAARRTNILQERHLGLFVLPVEGISAGYRIENGKLWQYSLLYRRVRQVSIPHGNHLESDLQLTFEDTTGSTLHLSKDLCIFEAATDQSLDQFSCTWFNGIKIGQTSMIYPSYTNSFNYLQPCKEIQFQEEKEEERERTMDKQQSESLSDWFFKSWVLLLSLFIAFLLILSIILIICCCKCRKHGDQSDKLYNGVTIREIADRDVSSERSISFHSVHPRRVLPIQNPPGPLMINWFGDE</sequence>
<dbReference type="KEGG" id="vg:30854201"/>